<evidence type="ECO:0000259" key="1">
    <source>
        <dbReference type="SMART" id="SM00421"/>
    </source>
</evidence>
<dbReference type="EMBL" id="JAXIVU010000001">
    <property type="protein sequence ID" value="MDY7218072.1"/>
    <property type="molecule type" value="Genomic_DNA"/>
</dbReference>
<protein>
    <submittedName>
        <fullName evidence="2">Helix-turn-helix transcriptional regulator</fullName>
    </submittedName>
</protein>
<keyword evidence="3" id="KW-1185">Reference proteome</keyword>
<name>A0ABU5GNL1_9GAMM</name>
<feature type="domain" description="HTH luxR-type" evidence="1">
    <location>
        <begin position="336"/>
        <end position="393"/>
    </location>
</feature>
<dbReference type="InterPro" id="IPR000792">
    <property type="entry name" value="Tscrpt_reg_LuxR_C"/>
</dbReference>
<comment type="caution">
    <text evidence="2">The sequence shown here is derived from an EMBL/GenBank/DDBJ whole genome shotgun (WGS) entry which is preliminary data.</text>
</comment>
<dbReference type="SUPFAM" id="SSF46894">
    <property type="entry name" value="C-terminal effector domain of the bipartite response regulators"/>
    <property type="match status" value="1"/>
</dbReference>
<reference evidence="2 3" key="1">
    <citation type="submission" date="2023-12" db="EMBL/GenBank/DDBJ databases">
        <title>Denitrificimonas halotolerans sp. nov.,a novel species isolated from landfill leachate.</title>
        <authorList>
            <person name="Wang S."/>
        </authorList>
    </citation>
    <scope>NUCLEOTIDE SEQUENCE [LARGE SCALE GENOMIC DNA]</scope>
    <source>
        <strain evidence="2 3">JX-1</strain>
    </source>
</reference>
<dbReference type="RefSeq" id="WP_321552177.1">
    <property type="nucleotide sequence ID" value="NZ_JAXIVU010000001.1"/>
</dbReference>
<dbReference type="InterPro" id="IPR016032">
    <property type="entry name" value="Sig_transdc_resp-reg_C-effctor"/>
</dbReference>
<proteinExistence type="predicted"/>
<dbReference type="Gene3D" id="1.10.10.10">
    <property type="entry name" value="Winged helix-like DNA-binding domain superfamily/Winged helix DNA-binding domain"/>
    <property type="match status" value="1"/>
</dbReference>
<evidence type="ECO:0000313" key="2">
    <source>
        <dbReference type="EMBL" id="MDY7218072.1"/>
    </source>
</evidence>
<dbReference type="InterPro" id="IPR036388">
    <property type="entry name" value="WH-like_DNA-bd_sf"/>
</dbReference>
<gene>
    <name evidence="2" type="ORF">TOI97_00525</name>
</gene>
<evidence type="ECO:0000313" key="3">
    <source>
        <dbReference type="Proteomes" id="UP001294570"/>
    </source>
</evidence>
<accession>A0ABU5GNL1</accession>
<sequence>MSEVYAAAPTDNVSPKSDATMLMDLVGLVYATINEPQPWSSLATGLQQHLGAKAVSITLYHSPELSHDIQVMACEPGDQVDWLEVERNYREHFAHLDALHPNQVKPGQVVTLSTPVVTSECADYFARFGIYGSLRTCFNDPTSQMRCWVDIVRGNTHATHAALDIYTRELLEILAPHLSRALSLYAKLQQHKMHQDIYAMGLDHLALGCLMLDGQAHILCANQTAKDMLRPDVSLSIVDQRLLAQDTQVQHELNQAIDNAIQLHATPQHSDEMRLLRVPLSDGMLLGLLIMPAPWLAHYQGQHVPQVIMYVVSLGDTRNSQAAAQSTHASAAVARLFGLTPQEGKLALLLATGSSINEAAEHLGVAISAARNYSKNIYAKLNLRGQNDLIRLISKSFALLRS</sequence>
<dbReference type="SMART" id="SM00421">
    <property type="entry name" value="HTH_LUXR"/>
    <property type="match status" value="1"/>
</dbReference>
<dbReference type="Proteomes" id="UP001294570">
    <property type="component" value="Unassembled WGS sequence"/>
</dbReference>
<organism evidence="2 3">
    <name type="scientific">Denitrificimonas halotolerans</name>
    <dbReference type="NCBI Taxonomy" id="3098930"/>
    <lineage>
        <taxon>Bacteria</taxon>
        <taxon>Pseudomonadati</taxon>
        <taxon>Pseudomonadota</taxon>
        <taxon>Gammaproteobacteria</taxon>
        <taxon>Pseudomonadales</taxon>
        <taxon>Pseudomonadaceae</taxon>
        <taxon>Denitrificimonas</taxon>
    </lineage>
</organism>